<evidence type="ECO:0000259" key="14">
    <source>
        <dbReference type="Pfam" id="PF00905"/>
    </source>
</evidence>
<evidence type="ECO:0000256" key="9">
    <source>
        <dbReference type="ARBA" id="ARBA00022960"/>
    </source>
</evidence>
<reference evidence="17" key="1">
    <citation type="submission" date="2015-07" db="EMBL/GenBank/DDBJ databases">
        <title>Genome sequencing of Sunxiuqinia dokdonensis strain SK.</title>
        <authorList>
            <person name="Ahn S."/>
            <person name="Kim B.-C."/>
        </authorList>
    </citation>
    <scope>NUCLEOTIDE SEQUENCE [LARGE SCALE GENOMIC DNA]</scope>
    <source>
        <strain evidence="17">SK</strain>
    </source>
</reference>
<dbReference type="STRING" id="1409788.NC99_05680"/>
<keyword evidence="4" id="KW-0997">Cell inner membrane</keyword>
<comment type="subcellular location">
    <subcellularLocation>
        <location evidence="2">Cell membrane</location>
    </subcellularLocation>
    <subcellularLocation>
        <location evidence="1">Membrane</location>
        <topology evidence="1">Single-pass membrane protein</topology>
    </subcellularLocation>
</comment>
<dbReference type="SUPFAM" id="SSF56519">
    <property type="entry name" value="Penicillin binding protein dimerisation domain"/>
    <property type="match status" value="1"/>
</dbReference>
<dbReference type="InterPro" id="IPR012338">
    <property type="entry name" value="Beta-lactam/transpept-like"/>
</dbReference>
<dbReference type="InterPro" id="IPR036138">
    <property type="entry name" value="PBP_dimer_sf"/>
</dbReference>
<dbReference type="Proteomes" id="UP000036958">
    <property type="component" value="Unassembled WGS sequence"/>
</dbReference>
<keyword evidence="7" id="KW-0812">Transmembrane</keyword>
<dbReference type="Gene3D" id="3.90.1310.10">
    <property type="entry name" value="Penicillin-binding protein 2a (Domain 2)"/>
    <property type="match status" value="1"/>
</dbReference>
<accession>A0A0L8VDR2</accession>
<keyword evidence="8" id="KW-0378">Hydrolase</keyword>
<evidence type="ECO:0000256" key="12">
    <source>
        <dbReference type="ARBA" id="ARBA00023136"/>
    </source>
</evidence>
<dbReference type="GO" id="GO:0009002">
    <property type="term" value="F:serine-type D-Ala-D-Ala carboxypeptidase activity"/>
    <property type="evidence" value="ECO:0007669"/>
    <property type="project" value="InterPro"/>
</dbReference>
<evidence type="ECO:0000256" key="10">
    <source>
        <dbReference type="ARBA" id="ARBA00022984"/>
    </source>
</evidence>
<evidence type="ECO:0000256" key="4">
    <source>
        <dbReference type="ARBA" id="ARBA00022519"/>
    </source>
</evidence>
<keyword evidence="17" id="KW-1185">Reference proteome</keyword>
<keyword evidence="10" id="KW-0573">Peptidoglycan synthesis</keyword>
<keyword evidence="9" id="KW-0133">Cell shape</keyword>
<dbReference type="EMBL" id="LGIA01000024">
    <property type="protein sequence ID" value="KOH46591.1"/>
    <property type="molecule type" value="Genomic_DNA"/>
</dbReference>
<dbReference type="Pfam" id="PF03717">
    <property type="entry name" value="PBP_dimer"/>
    <property type="match status" value="1"/>
</dbReference>
<dbReference type="GO" id="GO:0071972">
    <property type="term" value="F:peptidoglycan L,D-transpeptidase activity"/>
    <property type="evidence" value="ECO:0007669"/>
    <property type="project" value="TreeGrafter"/>
</dbReference>
<keyword evidence="13" id="KW-0961">Cell wall biogenesis/degradation</keyword>
<protein>
    <submittedName>
        <fullName evidence="16">Penicillin-binding protein 2</fullName>
    </submittedName>
</protein>
<dbReference type="PANTHER" id="PTHR30627">
    <property type="entry name" value="PEPTIDOGLYCAN D,D-TRANSPEPTIDASE"/>
    <property type="match status" value="1"/>
</dbReference>
<dbReference type="FunFam" id="3.40.710.10:FF:000024">
    <property type="entry name" value="Penicillin-binding protein 2"/>
    <property type="match status" value="1"/>
</dbReference>
<comment type="caution">
    <text evidence="16">The sequence shown here is derived from an EMBL/GenBank/DDBJ whole genome shotgun (WGS) entry which is preliminary data.</text>
</comment>
<evidence type="ECO:0000256" key="5">
    <source>
        <dbReference type="ARBA" id="ARBA00022645"/>
    </source>
</evidence>
<dbReference type="InterPro" id="IPR005311">
    <property type="entry name" value="PBP_dimer"/>
</dbReference>
<evidence type="ECO:0000256" key="7">
    <source>
        <dbReference type="ARBA" id="ARBA00022692"/>
    </source>
</evidence>
<dbReference type="RefSeq" id="WP_053179526.1">
    <property type="nucleotide sequence ID" value="NZ_LGIA01000024.1"/>
</dbReference>
<keyword evidence="11" id="KW-1133">Transmembrane helix</keyword>
<dbReference type="PANTHER" id="PTHR30627:SF2">
    <property type="entry name" value="PEPTIDOGLYCAN D,D-TRANSPEPTIDASE MRDA"/>
    <property type="match status" value="1"/>
</dbReference>
<dbReference type="GO" id="GO:0071555">
    <property type="term" value="P:cell wall organization"/>
    <property type="evidence" value="ECO:0007669"/>
    <property type="project" value="UniProtKB-KW"/>
</dbReference>
<proteinExistence type="predicted"/>
<feature type="domain" description="Penicillin-binding protein transpeptidase" evidence="14">
    <location>
        <begin position="252"/>
        <end position="576"/>
    </location>
</feature>
<keyword evidence="5" id="KW-0121">Carboxypeptidase</keyword>
<evidence type="ECO:0000256" key="11">
    <source>
        <dbReference type="ARBA" id="ARBA00022989"/>
    </source>
</evidence>
<keyword evidence="12" id="KW-0472">Membrane</keyword>
<evidence type="ECO:0000313" key="16">
    <source>
        <dbReference type="EMBL" id="KOH46591.1"/>
    </source>
</evidence>
<evidence type="ECO:0000256" key="1">
    <source>
        <dbReference type="ARBA" id="ARBA00004167"/>
    </source>
</evidence>
<evidence type="ECO:0000256" key="3">
    <source>
        <dbReference type="ARBA" id="ARBA00022475"/>
    </source>
</evidence>
<evidence type="ECO:0000259" key="15">
    <source>
        <dbReference type="Pfam" id="PF03717"/>
    </source>
</evidence>
<dbReference type="InterPro" id="IPR017790">
    <property type="entry name" value="Penicillin-binding_protein_2"/>
</dbReference>
<dbReference type="GO" id="GO:0009252">
    <property type="term" value="P:peptidoglycan biosynthetic process"/>
    <property type="evidence" value="ECO:0007669"/>
    <property type="project" value="UniProtKB-KW"/>
</dbReference>
<dbReference type="GO" id="GO:0005886">
    <property type="term" value="C:plasma membrane"/>
    <property type="evidence" value="ECO:0007669"/>
    <property type="project" value="UniProtKB-SubCell"/>
</dbReference>
<dbReference type="NCBIfam" id="TIGR03423">
    <property type="entry name" value="pbp2_mrdA"/>
    <property type="match status" value="1"/>
</dbReference>
<name>A0A0L8VDR2_9BACT</name>
<dbReference type="OrthoDB" id="9766847at2"/>
<dbReference type="AlphaFoldDB" id="A0A0L8VDR2"/>
<organism evidence="16 17">
    <name type="scientific">Sunxiuqinia dokdonensis</name>
    <dbReference type="NCBI Taxonomy" id="1409788"/>
    <lineage>
        <taxon>Bacteria</taxon>
        <taxon>Pseudomonadati</taxon>
        <taxon>Bacteroidota</taxon>
        <taxon>Bacteroidia</taxon>
        <taxon>Marinilabiliales</taxon>
        <taxon>Prolixibacteraceae</taxon>
        <taxon>Sunxiuqinia</taxon>
    </lineage>
</organism>
<dbReference type="SUPFAM" id="SSF56601">
    <property type="entry name" value="beta-lactamase/transpeptidase-like"/>
    <property type="match status" value="1"/>
</dbReference>
<dbReference type="GO" id="GO:0008360">
    <property type="term" value="P:regulation of cell shape"/>
    <property type="evidence" value="ECO:0007669"/>
    <property type="project" value="UniProtKB-KW"/>
</dbReference>
<evidence type="ECO:0000256" key="13">
    <source>
        <dbReference type="ARBA" id="ARBA00023316"/>
    </source>
</evidence>
<keyword evidence="6" id="KW-0645">Protease</keyword>
<dbReference type="GO" id="GO:0006508">
    <property type="term" value="P:proteolysis"/>
    <property type="evidence" value="ECO:0007669"/>
    <property type="project" value="UniProtKB-KW"/>
</dbReference>
<evidence type="ECO:0000256" key="2">
    <source>
        <dbReference type="ARBA" id="ARBA00004236"/>
    </source>
</evidence>
<dbReference type="PATRIC" id="fig|1409788.3.peg.583"/>
<dbReference type="InterPro" id="IPR001460">
    <property type="entry name" value="PCN-bd_Tpept"/>
</dbReference>
<evidence type="ECO:0000313" key="17">
    <source>
        <dbReference type="Proteomes" id="UP000036958"/>
    </source>
</evidence>
<dbReference type="Gene3D" id="3.30.1390.30">
    <property type="entry name" value="Penicillin-binding protein 2a, domain 3"/>
    <property type="match status" value="1"/>
</dbReference>
<feature type="domain" description="Penicillin-binding protein dimerisation" evidence="15">
    <location>
        <begin position="50"/>
        <end position="213"/>
    </location>
</feature>
<dbReference type="Gene3D" id="3.40.710.10">
    <property type="entry name" value="DD-peptidase/beta-lactamase superfamily"/>
    <property type="match status" value="1"/>
</dbReference>
<sequence length="607" mass="68769">MDNFSKRKYVLAAIFILVALAFTVRLFRLQVQDNDYKQSATRNVLRRVITYPARGLVYDRHGELLVYNKASYDLLVTPRELTAFDTTSFCQILDIEKEELIANLQKAKKYSTYKPSVIIKQLSPENYAVLQEKIFRFPGFFVQARTLREYPQKTAAHVLGYVGEVDRSKIENDPYYAQGDYIGVTGLENSYEEALRGQKGVSFQLVDVHNRVKGSYREGRSDTVAILGKNLTSTLDAELQAYTEYLMQNKKGSVVAIEPATGEVLAFLSAPTYDPSLLVGRARGANYQQLAEDTLKPIFNRAIRAAYPPGSTFKLINGLIALQENTINEQTRFSCSGTVSRPIRCTHSHYSPIALRDAIRESCNPFFWNTYSSIIRKYPRADQGYQVWRNHLLSFGLGQRLGTELNNELAGNIPEDSYYNYYYGENRWNALTIRSMAIGQGELLITPFQLANLAATIANRGFYYTPHLVKSIWSDRDEQEELKFERHETTIDPSHFDVVIDGMQAVVEESNVRYSSKLDSIIICGKTGTVQNPHGSDHSVFIAFAPKENPQIAISVYVENGVWGSRYAAPIASLIIEKYLQGQIAPRRIAVEERMRDANLLNPNQPK</sequence>
<evidence type="ECO:0000256" key="8">
    <source>
        <dbReference type="ARBA" id="ARBA00022801"/>
    </source>
</evidence>
<dbReference type="Pfam" id="PF00905">
    <property type="entry name" value="Transpeptidase"/>
    <property type="match status" value="1"/>
</dbReference>
<keyword evidence="3" id="KW-1003">Cell membrane</keyword>
<gene>
    <name evidence="16" type="ORF">NC99_05680</name>
</gene>
<dbReference type="GO" id="GO:0008658">
    <property type="term" value="F:penicillin binding"/>
    <property type="evidence" value="ECO:0007669"/>
    <property type="project" value="InterPro"/>
</dbReference>
<evidence type="ECO:0000256" key="6">
    <source>
        <dbReference type="ARBA" id="ARBA00022670"/>
    </source>
</evidence>
<dbReference type="InterPro" id="IPR050515">
    <property type="entry name" value="Beta-lactam/transpept"/>
</dbReference>